<keyword evidence="1" id="KW-0560">Oxidoreductase</keyword>
<proteinExistence type="predicted"/>
<dbReference type="Proteomes" id="UP000198346">
    <property type="component" value="Unassembled WGS sequence"/>
</dbReference>
<dbReference type="RefSeq" id="WP_200815268.1">
    <property type="nucleotide sequence ID" value="NZ_FZQA01000002.1"/>
</dbReference>
<evidence type="ECO:0000256" key="1">
    <source>
        <dbReference type="ARBA" id="ARBA00023002"/>
    </source>
</evidence>
<accession>A0A239PRV5</accession>
<dbReference type="SUPFAM" id="SSF51905">
    <property type="entry name" value="FAD/NAD(P)-binding domain"/>
    <property type="match status" value="1"/>
</dbReference>
<dbReference type="PANTHER" id="PTHR13847:SF289">
    <property type="entry name" value="GLYCINE OXIDASE"/>
    <property type="match status" value="1"/>
</dbReference>
<dbReference type="GO" id="GO:0005737">
    <property type="term" value="C:cytoplasm"/>
    <property type="evidence" value="ECO:0007669"/>
    <property type="project" value="TreeGrafter"/>
</dbReference>
<protein>
    <submittedName>
        <fullName evidence="3">D-amino-acid dehydrogenase</fullName>
    </submittedName>
</protein>
<gene>
    <name evidence="3" type="ORF">SAMN06297382_1480</name>
</gene>
<dbReference type="PANTHER" id="PTHR13847">
    <property type="entry name" value="SARCOSINE DEHYDROGENASE-RELATED"/>
    <property type="match status" value="1"/>
</dbReference>
<evidence type="ECO:0000259" key="2">
    <source>
        <dbReference type="Pfam" id="PF01266"/>
    </source>
</evidence>
<dbReference type="SUPFAM" id="SSF54373">
    <property type="entry name" value="FAD-linked reductases, C-terminal domain"/>
    <property type="match status" value="1"/>
</dbReference>
<dbReference type="Gene3D" id="3.30.9.10">
    <property type="entry name" value="D-Amino Acid Oxidase, subunit A, domain 2"/>
    <property type="match status" value="1"/>
</dbReference>
<dbReference type="GO" id="GO:0016491">
    <property type="term" value="F:oxidoreductase activity"/>
    <property type="evidence" value="ECO:0007669"/>
    <property type="project" value="UniProtKB-KW"/>
</dbReference>
<keyword evidence="4" id="KW-1185">Reference proteome</keyword>
<dbReference type="InterPro" id="IPR036188">
    <property type="entry name" value="FAD/NAD-bd_sf"/>
</dbReference>
<dbReference type="AlphaFoldDB" id="A0A239PRV5"/>
<name>A0A239PRV5_9PROT</name>
<dbReference type="Pfam" id="PF01266">
    <property type="entry name" value="DAO"/>
    <property type="match status" value="1"/>
</dbReference>
<dbReference type="PROSITE" id="PS51257">
    <property type="entry name" value="PROKAR_LIPOPROTEIN"/>
    <property type="match status" value="1"/>
</dbReference>
<organism evidence="3 4">
    <name type="scientific">Amphiplicatus metriothermophilus</name>
    <dbReference type="NCBI Taxonomy" id="1519374"/>
    <lineage>
        <taxon>Bacteria</taxon>
        <taxon>Pseudomonadati</taxon>
        <taxon>Pseudomonadota</taxon>
        <taxon>Alphaproteobacteria</taxon>
        <taxon>Parvularculales</taxon>
        <taxon>Parvularculaceae</taxon>
        <taxon>Amphiplicatus</taxon>
    </lineage>
</organism>
<sequence length="423" mass="44845">MGTYKSAIVAGAGVIGLACAFRLQEAGYATTLFDPAPARPSASWGNAGHLAVEQVEPLASRRMIASAPGRLFALGGALDLPPSQIAAWGPFLARFLRASAPARFAAGKAALAAWLEAAIPAWRRLAADIGAPDLVREDGHYVVWGSARAAARGEAAWRRVGAATAAFRPASPAERARLETMIRAPLAGAIRFERSGQIADLVALRQALESAFERAGGRRRKQAVARLDVRNDAARAIDETGGEHQADIVLVAAGTGARALLEPLGVRVPVVAERGYHIEASAGGWPAGFPPLVFEDRAVIATRFARSLRLCSFVEFARPDSPPDPRKWRRLRRHAAELGLPLEEPTREWMGARPTLPDYLPAVGASPAASGLLYAFGHQHLGLTLAAVTGEAVAALAQERAPAVDPAPFDLARFGRGSLYKEQ</sequence>
<reference evidence="3 4" key="1">
    <citation type="submission" date="2017-07" db="EMBL/GenBank/DDBJ databases">
        <authorList>
            <person name="Sun Z.S."/>
            <person name="Albrecht U."/>
            <person name="Echele G."/>
            <person name="Lee C.C."/>
        </authorList>
    </citation>
    <scope>NUCLEOTIDE SEQUENCE [LARGE SCALE GENOMIC DNA]</scope>
    <source>
        <strain evidence="3 4">CGMCC 1.12710</strain>
    </source>
</reference>
<feature type="domain" description="FAD dependent oxidoreductase" evidence="2">
    <location>
        <begin position="8"/>
        <end position="396"/>
    </location>
</feature>
<dbReference type="Gene3D" id="3.50.50.60">
    <property type="entry name" value="FAD/NAD(P)-binding domain"/>
    <property type="match status" value="2"/>
</dbReference>
<evidence type="ECO:0000313" key="4">
    <source>
        <dbReference type="Proteomes" id="UP000198346"/>
    </source>
</evidence>
<dbReference type="InterPro" id="IPR006076">
    <property type="entry name" value="FAD-dep_OxRdtase"/>
</dbReference>
<evidence type="ECO:0000313" key="3">
    <source>
        <dbReference type="EMBL" id="SNT72437.1"/>
    </source>
</evidence>
<dbReference type="EMBL" id="FZQA01000002">
    <property type="protein sequence ID" value="SNT72437.1"/>
    <property type="molecule type" value="Genomic_DNA"/>
</dbReference>